<dbReference type="InterPro" id="IPR028978">
    <property type="entry name" value="Chorismate_lyase_/UTRA_dom_sf"/>
</dbReference>
<name>A0ABT1CH40_9PROT</name>
<gene>
    <name evidence="1" type="ORF">NF685_04535</name>
</gene>
<dbReference type="SUPFAM" id="SSF64288">
    <property type="entry name" value="Chorismate lyase-like"/>
    <property type="match status" value="1"/>
</dbReference>
<evidence type="ECO:0000313" key="1">
    <source>
        <dbReference type="EMBL" id="MCO6159299.1"/>
    </source>
</evidence>
<dbReference type="Proteomes" id="UP001523401">
    <property type="component" value="Unassembled WGS sequence"/>
</dbReference>
<keyword evidence="2" id="KW-1185">Reference proteome</keyword>
<sequence>MAETAAHLNLALRAEPSATRVLQAYCQRIAPGVAITAISLPTDDRPAPALLHARFALAPGETIRTRHVSLRCGTLVLSDAWNWYIPERLTPEMNRELGTSTTPFGRVVAALRFHREHISSETTSLPAGILLRNTAMLRRGRDNLPFSLVVENYLTQGFSAFQAPTTTNVPRGDETP</sequence>
<proteinExistence type="predicted"/>
<accession>A0ABT1CH40</accession>
<dbReference type="EMBL" id="JAMXQU010000002">
    <property type="protein sequence ID" value="MCO6159299.1"/>
    <property type="molecule type" value="Genomic_DNA"/>
</dbReference>
<dbReference type="RefSeq" id="WP_252848753.1">
    <property type="nucleotide sequence ID" value="NZ_BAPW01000012.1"/>
</dbReference>
<reference evidence="1 2" key="1">
    <citation type="submission" date="2022-06" db="EMBL/GenBank/DDBJ databases">
        <title>Whole-genome of Asaia lannensis strain LMG 27011T.</title>
        <authorList>
            <person name="Sombolestani A."/>
        </authorList>
    </citation>
    <scope>NUCLEOTIDE SEQUENCE [LARGE SCALE GENOMIC DNA]</scope>
    <source>
        <strain evidence="1 2">NBRC 102526</strain>
    </source>
</reference>
<organism evidence="1 2">
    <name type="scientific">Asaia lannensis NBRC 102526</name>
    <dbReference type="NCBI Taxonomy" id="1307926"/>
    <lineage>
        <taxon>Bacteria</taxon>
        <taxon>Pseudomonadati</taxon>
        <taxon>Pseudomonadota</taxon>
        <taxon>Alphaproteobacteria</taxon>
        <taxon>Acetobacterales</taxon>
        <taxon>Acetobacteraceae</taxon>
        <taxon>Asaia</taxon>
    </lineage>
</organism>
<dbReference type="Gene3D" id="3.40.1410.10">
    <property type="entry name" value="Chorismate lyase-like"/>
    <property type="match status" value="1"/>
</dbReference>
<evidence type="ECO:0008006" key="3">
    <source>
        <dbReference type="Google" id="ProtNLM"/>
    </source>
</evidence>
<comment type="caution">
    <text evidence="1">The sequence shown here is derived from an EMBL/GenBank/DDBJ whole genome shotgun (WGS) entry which is preliminary data.</text>
</comment>
<evidence type="ECO:0000313" key="2">
    <source>
        <dbReference type="Proteomes" id="UP001523401"/>
    </source>
</evidence>
<protein>
    <recommendedName>
        <fullName evidence="3">Chorismate lyase</fullName>
    </recommendedName>
</protein>